<evidence type="ECO:0000313" key="4">
    <source>
        <dbReference type="Proteomes" id="UP000240009"/>
    </source>
</evidence>
<proteinExistence type="predicted"/>
<name>A0A2S8F1I7_9BACT</name>
<dbReference type="AlphaFoldDB" id="A0A2S8F1I7"/>
<feature type="chain" id="PRO_5015708379" evidence="2">
    <location>
        <begin position="24"/>
        <end position="182"/>
    </location>
</feature>
<protein>
    <submittedName>
        <fullName evidence="3">Uncharacterized protein</fullName>
    </submittedName>
</protein>
<sequence length="182" mass="20056">MKTASTVIVVFLILIAAASWSMAEEKPAPTQAEMVTLKIRVLEANFGEIPRELASPLIMTATGREVRFQSGGKVKSKFDDETHDIGTRVVAKIDALGENKYRLKFEASLGNATLPEQEPETECFVQQKLTARIIVESGKMKRLPVSSHCWYEVTVGDPKLMHLDRGNGLDPQPTTEPSTSGR</sequence>
<feature type="region of interest" description="Disordered" evidence="1">
    <location>
        <begin position="162"/>
        <end position="182"/>
    </location>
</feature>
<comment type="caution">
    <text evidence="3">The sequence shown here is derived from an EMBL/GenBank/DDBJ whole genome shotgun (WGS) entry which is preliminary data.</text>
</comment>
<feature type="signal peptide" evidence="2">
    <location>
        <begin position="1"/>
        <end position="23"/>
    </location>
</feature>
<gene>
    <name evidence="3" type="ORF">C5Y96_21580</name>
</gene>
<feature type="compositionally biased region" description="Polar residues" evidence="1">
    <location>
        <begin position="172"/>
        <end position="182"/>
    </location>
</feature>
<organism evidence="3 4">
    <name type="scientific">Blastopirellula marina</name>
    <dbReference type="NCBI Taxonomy" id="124"/>
    <lineage>
        <taxon>Bacteria</taxon>
        <taxon>Pseudomonadati</taxon>
        <taxon>Planctomycetota</taxon>
        <taxon>Planctomycetia</taxon>
        <taxon>Pirellulales</taxon>
        <taxon>Pirellulaceae</taxon>
        <taxon>Blastopirellula</taxon>
    </lineage>
</organism>
<accession>A0A2S8F1I7</accession>
<dbReference type="EMBL" id="PUIA01000069">
    <property type="protein sequence ID" value="PQO26045.1"/>
    <property type="molecule type" value="Genomic_DNA"/>
</dbReference>
<reference evidence="3 4" key="1">
    <citation type="submission" date="2018-02" db="EMBL/GenBank/DDBJ databases">
        <title>Comparative genomes isolates from brazilian mangrove.</title>
        <authorList>
            <person name="Araujo J.E."/>
            <person name="Taketani R.G."/>
            <person name="Silva M.C.P."/>
            <person name="Loureco M.V."/>
            <person name="Andreote F.D."/>
        </authorList>
    </citation>
    <scope>NUCLEOTIDE SEQUENCE [LARGE SCALE GENOMIC DNA]</scope>
    <source>
        <strain evidence="3 4">HEX-2 MGV</strain>
    </source>
</reference>
<dbReference type="Proteomes" id="UP000240009">
    <property type="component" value="Unassembled WGS sequence"/>
</dbReference>
<evidence type="ECO:0000256" key="2">
    <source>
        <dbReference type="SAM" id="SignalP"/>
    </source>
</evidence>
<evidence type="ECO:0000256" key="1">
    <source>
        <dbReference type="SAM" id="MobiDB-lite"/>
    </source>
</evidence>
<dbReference type="OrthoDB" id="286995at2"/>
<keyword evidence="2" id="KW-0732">Signal</keyword>
<evidence type="ECO:0000313" key="3">
    <source>
        <dbReference type="EMBL" id="PQO26045.1"/>
    </source>
</evidence>
<dbReference type="RefSeq" id="WP_105357702.1">
    <property type="nucleotide sequence ID" value="NZ_PUIA01000069.1"/>
</dbReference>